<dbReference type="AlphaFoldDB" id="A0A8K0NQ77"/>
<protein>
    <submittedName>
        <fullName evidence="1">Uncharacterized protein</fullName>
    </submittedName>
</protein>
<sequence length="268" mass="31265">MSSYSQRSHNDTSIDSFLLLADAGWKEIVDSLVDDHALDWLTFRTNDHEAISYKLTFWSHARSVPETIDLGDEDSTFEHVKVPNMWSGSKRLEMAKLFEAVTCYLPSGLGKCSSRLFRIDLVEELLTEGQEYILDQDYNVRWTDYVHLNRQIFAHLLTRAIDVVWSKTLNATILAILQDKTYKPSPTRWETTHILKVDFMSESISISKWAKCNTLEARTQMMLDVMETYRRYWRILSCTPQQAMEYQGLSEVQKLMANAGYKHWLFKP</sequence>
<organism evidence="1 2">
    <name type="scientific">Filobasidium floriforme</name>
    <dbReference type="NCBI Taxonomy" id="5210"/>
    <lineage>
        <taxon>Eukaryota</taxon>
        <taxon>Fungi</taxon>
        <taxon>Dikarya</taxon>
        <taxon>Basidiomycota</taxon>
        <taxon>Agaricomycotina</taxon>
        <taxon>Tremellomycetes</taxon>
        <taxon>Filobasidiales</taxon>
        <taxon>Filobasidiaceae</taxon>
        <taxon>Filobasidium</taxon>
    </lineage>
</organism>
<keyword evidence="2" id="KW-1185">Reference proteome</keyword>
<comment type="caution">
    <text evidence="1">The sequence shown here is derived from an EMBL/GenBank/DDBJ whole genome shotgun (WGS) entry which is preliminary data.</text>
</comment>
<evidence type="ECO:0000313" key="2">
    <source>
        <dbReference type="Proteomes" id="UP000812966"/>
    </source>
</evidence>
<dbReference type="Proteomes" id="UP000812966">
    <property type="component" value="Unassembled WGS sequence"/>
</dbReference>
<accession>A0A8K0NQ77</accession>
<evidence type="ECO:0000313" key="1">
    <source>
        <dbReference type="EMBL" id="KAG7539601.1"/>
    </source>
</evidence>
<reference evidence="1" key="1">
    <citation type="submission" date="2020-04" db="EMBL/GenBank/DDBJ databases">
        <title>Analysis of mating type loci in Filobasidium floriforme.</title>
        <authorList>
            <person name="Nowrousian M."/>
        </authorList>
    </citation>
    <scope>NUCLEOTIDE SEQUENCE</scope>
    <source>
        <strain evidence="1">CBS 6242</strain>
    </source>
</reference>
<proteinExistence type="predicted"/>
<dbReference type="EMBL" id="JABELV010000064">
    <property type="protein sequence ID" value="KAG7539601.1"/>
    <property type="molecule type" value="Genomic_DNA"/>
</dbReference>
<gene>
    <name evidence="1" type="ORF">FFLO_03477</name>
</gene>
<name>A0A8K0NQ77_9TREE</name>